<protein>
    <submittedName>
        <fullName evidence="1">Uncharacterized protein</fullName>
    </submittedName>
</protein>
<organism evidence="1 2">
    <name type="scientific">Neisseria cinerea ATCC 14685</name>
    <dbReference type="NCBI Taxonomy" id="546262"/>
    <lineage>
        <taxon>Bacteria</taxon>
        <taxon>Pseudomonadati</taxon>
        <taxon>Pseudomonadota</taxon>
        <taxon>Betaproteobacteria</taxon>
        <taxon>Neisseriales</taxon>
        <taxon>Neisseriaceae</taxon>
        <taxon>Neisseria</taxon>
    </lineage>
</organism>
<dbReference type="Proteomes" id="UP000003294">
    <property type="component" value="Unassembled WGS sequence"/>
</dbReference>
<name>D0W0V9_NEICI</name>
<dbReference type="AlphaFoldDB" id="D0W0V9"/>
<gene>
    <name evidence="1" type="ORF">NEICINOT_03276</name>
</gene>
<comment type="caution">
    <text evidence="1">The sequence shown here is derived from an EMBL/GenBank/DDBJ whole genome shotgun (WGS) entry which is preliminary data.</text>
</comment>
<sequence length="60" mass="7409">MLKIEKGRATLTMPSEKRKELLVWRKDNFVIRRLKFIRWAVYSKIKSYFHIKPYVVRNLL</sequence>
<dbReference type="STRING" id="546262.NEICINOT_03276"/>
<proteinExistence type="predicted"/>
<reference evidence="1 2" key="1">
    <citation type="submission" date="2009-10" db="EMBL/GenBank/DDBJ databases">
        <authorList>
            <person name="Weinstock G."/>
            <person name="Sodergren E."/>
            <person name="Clifton S."/>
            <person name="Fulton L."/>
            <person name="Fulton B."/>
            <person name="Courtney L."/>
            <person name="Fronick C."/>
            <person name="Harrison M."/>
            <person name="Strong C."/>
            <person name="Farmer C."/>
            <person name="Delahaunty K."/>
            <person name="Markovic C."/>
            <person name="Hall O."/>
            <person name="Minx P."/>
            <person name="Tomlinson C."/>
            <person name="Mitreva M."/>
            <person name="Nelson J."/>
            <person name="Hou S."/>
            <person name="Wollam A."/>
            <person name="Pepin K.H."/>
            <person name="Johnson M."/>
            <person name="Bhonagiri V."/>
            <person name="Nash W.E."/>
            <person name="Warren W."/>
            <person name="Chinwalla A."/>
            <person name="Mardis E.R."/>
            <person name="Wilson R.K."/>
        </authorList>
    </citation>
    <scope>NUCLEOTIDE SEQUENCE [LARGE SCALE GENOMIC DNA]</scope>
    <source>
        <strain evidence="1 2">ATCC 14685</strain>
    </source>
</reference>
<evidence type="ECO:0000313" key="2">
    <source>
        <dbReference type="Proteomes" id="UP000003294"/>
    </source>
</evidence>
<evidence type="ECO:0000313" key="1">
    <source>
        <dbReference type="EMBL" id="EEZ72347.1"/>
    </source>
</evidence>
<accession>D0W0V9</accession>
<dbReference type="EMBL" id="ACDY02000002">
    <property type="protein sequence ID" value="EEZ72347.1"/>
    <property type="molecule type" value="Genomic_DNA"/>
</dbReference>